<accession>A0A7M1S187</accession>
<keyword evidence="3" id="KW-1185">Reference proteome</keyword>
<keyword evidence="1" id="KW-0472">Membrane</keyword>
<feature type="transmembrane region" description="Helical" evidence="1">
    <location>
        <begin position="6"/>
        <end position="22"/>
    </location>
</feature>
<evidence type="ECO:0008006" key="4">
    <source>
        <dbReference type="Google" id="ProtNLM"/>
    </source>
</evidence>
<keyword evidence="1" id="KW-0812">Transmembrane</keyword>
<dbReference type="GeneID" id="65130196"/>
<proteinExistence type="predicted"/>
<name>A0A7M1S187_9CAUD</name>
<evidence type="ECO:0000313" key="3">
    <source>
        <dbReference type="Proteomes" id="UP000594161"/>
    </source>
</evidence>
<dbReference type="Proteomes" id="UP000594161">
    <property type="component" value="Segment"/>
</dbReference>
<reference evidence="2 3" key="1">
    <citation type="submission" date="2020-07" db="EMBL/GenBank/DDBJ databases">
        <title>Taxonomic proposal: Crassvirales, a new order of highly abundant and diverse bacterial viruses.</title>
        <authorList>
            <person name="Shkoporov A.N."/>
            <person name="Stockdale S.R."/>
            <person name="Guerin E."/>
            <person name="Ross R.P."/>
            <person name="Hill C."/>
        </authorList>
    </citation>
    <scope>NUCLEOTIDE SEQUENCE [LARGE SCALE GENOMIC DNA]</scope>
</reference>
<keyword evidence="1" id="KW-1133">Transmembrane helix</keyword>
<evidence type="ECO:0000256" key="1">
    <source>
        <dbReference type="SAM" id="Phobius"/>
    </source>
</evidence>
<feature type="transmembrane region" description="Helical" evidence="1">
    <location>
        <begin position="72"/>
        <end position="95"/>
    </location>
</feature>
<evidence type="ECO:0000313" key="2">
    <source>
        <dbReference type="EMBL" id="QOR59589.1"/>
    </source>
</evidence>
<sequence>MIELVFEFILVGLVGGLLGLFYRNCLKPSGMIFNFIYYGWLKPWAECTEDIVEAGFKPKAWDKFKAWIARPLGYCIYCSTTWITFFLCAIYLSAWESLPSWQYIVIGVITASGVQHLVVAISCRWLINKHPDLDTMV</sequence>
<protein>
    <recommendedName>
        <fullName evidence="4">DUF1360 domain-containing protein</fullName>
    </recommendedName>
</protein>
<dbReference type="EMBL" id="MT774391">
    <property type="protein sequence ID" value="QOR59589.1"/>
    <property type="molecule type" value="Genomic_DNA"/>
</dbReference>
<organism evidence="2 3">
    <name type="scientific">uncultured phage cr126_1</name>
    <dbReference type="NCBI Taxonomy" id="2772075"/>
    <lineage>
        <taxon>Viruses</taxon>
        <taxon>Duplodnaviria</taxon>
        <taxon>Heunggongvirae</taxon>
        <taxon>Uroviricota</taxon>
        <taxon>Caudoviricetes</taxon>
        <taxon>Crassvirales</taxon>
        <taxon>Steigviridae</taxon>
        <taxon>Asinivirinae</taxon>
        <taxon>Kolpuevirus</taxon>
        <taxon>Kolpuevirus hominis</taxon>
    </lineage>
</organism>
<feature type="transmembrane region" description="Helical" evidence="1">
    <location>
        <begin position="101"/>
        <end position="127"/>
    </location>
</feature>
<dbReference type="KEGG" id="vg:65130196"/>
<dbReference type="RefSeq" id="YP_010111747.1">
    <property type="nucleotide sequence ID" value="NC_055884.1"/>
</dbReference>